<gene>
    <name evidence="1" type="ORF">L9F63_009438</name>
</gene>
<comment type="caution">
    <text evidence="1">The sequence shown here is derived from an EMBL/GenBank/DDBJ whole genome shotgun (WGS) entry which is preliminary data.</text>
</comment>
<organism evidence="1 2">
    <name type="scientific">Diploptera punctata</name>
    <name type="common">Pacific beetle cockroach</name>
    <dbReference type="NCBI Taxonomy" id="6984"/>
    <lineage>
        <taxon>Eukaryota</taxon>
        <taxon>Metazoa</taxon>
        <taxon>Ecdysozoa</taxon>
        <taxon>Arthropoda</taxon>
        <taxon>Hexapoda</taxon>
        <taxon>Insecta</taxon>
        <taxon>Pterygota</taxon>
        <taxon>Neoptera</taxon>
        <taxon>Polyneoptera</taxon>
        <taxon>Dictyoptera</taxon>
        <taxon>Blattodea</taxon>
        <taxon>Blaberoidea</taxon>
        <taxon>Blaberidae</taxon>
        <taxon>Diplopterinae</taxon>
        <taxon>Diploptera</taxon>
    </lineage>
</organism>
<dbReference type="Proteomes" id="UP001233999">
    <property type="component" value="Unassembled WGS sequence"/>
</dbReference>
<dbReference type="EMBL" id="JASPKZ010000435">
    <property type="protein sequence ID" value="KAJ9600262.1"/>
    <property type="molecule type" value="Genomic_DNA"/>
</dbReference>
<dbReference type="AlphaFoldDB" id="A0AAD8AJL1"/>
<evidence type="ECO:0000313" key="1">
    <source>
        <dbReference type="EMBL" id="KAJ9600262.1"/>
    </source>
</evidence>
<keyword evidence="2" id="KW-1185">Reference proteome</keyword>
<protein>
    <submittedName>
        <fullName evidence="1">Uncharacterized protein</fullName>
    </submittedName>
</protein>
<proteinExistence type="predicted"/>
<accession>A0AAD8AJL1</accession>
<reference evidence="1" key="2">
    <citation type="submission" date="2023-05" db="EMBL/GenBank/DDBJ databases">
        <authorList>
            <person name="Fouks B."/>
        </authorList>
    </citation>
    <scope>NUCLEOTIDE SEQUENCE</scope>
    <source>
        <strain evidence="1">Stay&amp;Tobe</strain>
        <tissue evidence="1">Testes</tissue>
    </source>
</reference>
<name>A0AAD8AJL1_DIPPU</name>
<feature type="non-terminal residue" evidence="1">
    <location>
        <position position="52"/>
    </location>
</feature>
<sequence length="52" mass="5633">KTIQLSRKPSLKKKKKMTIQLSVQDVGVRTLIAGFSVEFAKSGGKKTASPSQ</sequence>
<reference evidence="1" key="1">
    <citation type="journal article" date="2023" name="IScience">
        <title>Live-bearing cockroach genome reveals convergent evolutionary mechanisms linked to viviparity in insects and beyond.</title>
        <authorList>
            <person name="Fouks B."/>
            <person name="Harrison M.C."/>
            <person name="Mikhailova A.A."/>
            <person name="Marchal E."/>
            <person name="English S."/>
            <person name="Carruthers M."/>
            <person name="Jennings E.C."/>
            <person name="Chiamaka E.L."/>
            <person name="Frigard R.A."/>
            <person name="Pippel M."/>
            <person name="Attardo G.M."/>
            <person name="Benoit J.B."/>
            <person name="Bornberg-Bauer E."/>
            <person name="Tobe S.S."/>
        </authorList>
    </citation>
    <scope>NUCLEOTIDE SEQUENCE</scope>
    <source>
        <strain evidence="1">Stay&amp;Tobe</strain>
    </source>
</reference>
<evidence type="ECO:0000313" key="2">
    <source>
        <dbReference type="Proteomes" id="UP001233999"/>
    </source>
</evidence>
<feature type="non-terminal residue" evidence="1">
    <location>
        <position position="1"/>
    </location>
</feature>